<evidence type="ECO:0000256" key="1">
    <source>
        <dbReference type="ARBA" id="ARBA00022737"/>
    </source>
</evidence>
<proteinExistence type="predicted"/>
<feature type="transmembrane region" description="Helical" evidence="3">
    <location>
        <begin position="297"/>
        <end position="318"/>
    </location>
</feature>
<name>A4A5H6_9GAMM</name>
<dbReference type="STRING" id="314285.KT71_10477"/>
<keyword evidence="3" id="KW-0472">Membrane</keyword>
<organism evidence="5 6">
    <name type="scientific">Congregibacter litoralis KT71</name>
    <dbReference type="NCBI Taxonomy" id="314285"/>
    <lineage>
        <taxon>Bacteria</taxon>
        <taxon>Pseudomonadati</taxon>
        <taxon>Pseudomonadota</taxon>
        <taxon>Gammaproteobacteria</taxon>
        <taxon>Cellvibrionales</taxon>
        <taxon>Halieaceae</taxon>
        <taxon>Congregibacter</taxon>
    </lineage>
</organism>
<evidence type="ECO:0000313" key="6">
    <source>
        <dbReference type="Proteomes" id="UP000019205"/>
    </source>
</evidence>
<evidence type="ECO:0000256" key="4">
    <source>
        <dbReference type="SAM" id="SignalP"/>
    </source>
</evidence>
<evidence type="ECO:0000256" key="2">
    <source>
        <dbReference type="ARBA" id="ARBA00022803"/>
    </source>
</evidence>
<feature type="transmembrane region" description="Helical" evidence="3">
    <location>
        <begin position="172"/>
        <end position="189"/>
    </location>
</feature>
<keyword evidence="6" id="KW-1185">Reference proteome</keyword>
<dbReference type="OrthoDB" id="8566379at2"/>
<feature type="signal peptide" evidence="4">
    <location>
        <begin position="1"/>
        <end position="22"/>
    </location>
</feature>
<feature type="transmembrane region" description="Helical" evidence="3">
    <location>
        <begin position="323"/>
        <end position="341"/>
    </location>
</feature>
<dbReference type="PANTHER" id="PTHR44227">
    <property type="match status" value="1"/>
</dbReference>
<accession>A4A5H6</accession>
<comment type="caution">
    <text evidence="5">The sequence shown here is derived from an EMBL/GenBank/DDBJ whole genome shotgun (WGS) entry which is preliminary data.</text>
</comment>
<dbReference type="PANTHER" id="PTHR44227:SF3">
    <property type="entry name" value="PROTEIN O-MANNOSYL-TRANSFERASE TMTC4"/>
    <property type="match status" value="1"/>
</dbReference>
<dbReference type="eggNOG" id="COG0457">
    <property type="taxonomic scope" value="Bacteria"/>
</dbReference>
<keyword evidence="1" id="KW-0677">Repeat</keyword>
<keyword evidence="3" id="KW-1133">Transmembrane helix</keyword>
<dbReference type="EMBL" id="AAOA02000003">
    <property type="protein sequence ID" value="EAQ99047.2"/>
    <property type="molecule type" value="Genomic_DNA"/>
</dbReference>
<feature type="transmembrane region" description="Helical" evidence="3">
    <location>
        <begin position="90"/>
        <end position="108"/>
    </location>
</feature>
<evidence type="ECO:0008006" key="7">
    <source>
        <dbReference type="Google" id="ProtNLM"/>
    </source>
</evidence>
<dbReference type="InterPro" id="IPR052346">
    <property type="entry name" value="O-mannosyl-transferase_TMTC"/>
</dbReference>
<reference evidence="5 6" key="1">
    <citation type="journal article" date="2007" name="Proc. Natl. Acad. Sci. U.S.A.">
        <title>Characterization of a marine gammaproteobacterium capable of aerobic anoxygenic photosynthesis.</title>
        <authorList>
            <person name="Fuchs B.M."/>
            <person name="Spring S."/>
            <person name="Teeling H."/>
            <person name="Quast C."/>
            <person name="Wulf J."/>
            <person name="Schattenhofer M."/>
            <person name="Yan S."/>
            <person name="Ferriera S."/>
            <person name="Johnson J."/>
            <person name="Glockner F.O."/>
            <person name="Amann R."/>
        </authorList>
    </citation>
    <scope>NUCLEOTIDE SEQUENCE [LARGE SCALE GENOMIC DNA]</scope>
    <source>
        <strain evidence="5">KT71</strain>
    </source>
</reference>
<gene>
    <name evidence="5" type="ORF">KT71_10477</name>
</gene>
<feature type="transmembrane region" description="Helical" evidence="3">
    <location>
        <begin position="380"/>
        <end position="398"/>
    </location>
</feature>
<feature type="transmembrane region" description="Helical" evidence="3">
    <location>
        <begin position="120"/>
        <end position="138"/>
    </location>
</feature>
<evidence type="ECO:0000256" key="3">
    <source>
        <dbReference type="SAM" id="Phobius"/>
    </source>
</evidence>
<keyword evidence="2" id="KW-0802">TPR repeat</keyword>
<feature type="transmembrane region" description="Helical" evidence="3">
    <location>
        <begin position="357"/>
        <end position="375"/>
    </location>
</feature>
<protein>
    <recommendedName>
        <fullName evidence="7">Glycosyltransferase RgtA/B/C/D-like domain-containing protein</fullName>
    </recommendedName>
</protein>
<dbReference type="HOGENOM" id="CLU_011615_3_0_6"/>
<feature type="transmembrane region" description="Helical" evidence="3">
    <location>
        <begin position="195"/>
        <end position="211"/>
    </location>
</feature>
<sequence length="623" mass="68217">MARLLSLLSLLLIAGLASWAYAPGIEGPALLDDRSNIPVINPDTLDTTETLSIVFGNTSGPLGRPVAMASFVAEAAILGAGSATGKTVNLGIHLVNTVLVYLLALAIFSKFEPTSSRVCALLVAMVWCWAPLQLSTVLYHVQRMTLLSSSFMLLTLLFTLRWRRSFDTESRMHVFWSAAALVTAILALFAKENAATLVLIVPSLLALYPVTPGRPRGCAVRVAAARIFVVLSAAAICVVAAKWSWIVAGYEVRDFTVTERVLSQPRILFDYIAQFFVPDTGRMGLIHDDLALSSGLFSPPSTVLSILFFSALLALSFWRRQKVLGAQVLMCAAVFLLGHSVESSVIALEPYFEHRNYFPSLGLALALGFGAGAFLKKAPAVKVPLLIWVLIYGGWLLVETGAQARIWSKLEMIALHEVNGHPESPRANRAMALLQAKHADLELAMKYADRAYPEGEPGYHLNRAVYVLALSCVSGQPLDEYDFSSLKNFSGLKDRAAREAMQLLIEGVHDKSCDRAAVLELADRLYVLAASTALNNDFEPLLSTLAVLENALERYGRALWYTQEALSHSPEDVQLMLMKLHFCLATRAEDACEGTRRKLLTLEKDGRLSVEQSEMLALYRTGE</sequence>
<feature type="transmembrane region" description="Helical" evidence="3">
    <location>
        <begin position="144"/>
        <end position="160"/>
    </location>
</feature>
<keyword evidence="4" id="KW-0732">Signal</keyword>
<feature type="chain" id="PRO_5002664393" description="Glycosyltransferase RgtA/B/C/D-like domain-containing protein" evidence="4">
    <location>
        <begin position="23"/>
        <end position="623"/>
    </location>
</feature>
<feature type="transmembrane region" description="Helical" evidence="3">
    <location>
        <begin position="223"/>
        <end position="245"/>
    </location>
</feature>
<reference evidence="5 6" key="2">
    <citation type="journal article" date="2009" name="PLoS ONE">
        <title>The photosynthetic apparatus and its regulation in the aerobic gammaproteobacterium Congregibacter litoralis gen. nov., sp. nov.</title>
        <authorList>
            <person name="Spring S."/>
            <person name="Lunsdorf H."/>
            <person name="Fuchs B.M."/>
            <person name="Tindall B.J."/>
        </authorList>
    </citation>
    <scope>NUCLEOTIDE SEQUENCE [LARGE SCALE GENOMIC DNA]</scope>
    <source>
        <strain evidence="5">KT71</strain>
    </source>
</reference>
<keyword evidence="3" id="KW-0812">Transmembrane</keyword>
<dbReference type="AlphaFoldDB" id="A4A5H6"/>
<evidence type="ECO:0000313" key="5">
    <source>
        <dbReference type="EMBL" id="EAQ99047.2"/>
    </source>
</evidence>
<dbReference type="Proteomes" id="UP000019205">
    <property type="component" value="Chromosome"/>
</dbReference>